<reference evidence="2" key="1">
    <citation type="submission" date="2021-12" db="EMBL/GenBank/DDBJ databases">
        <authorList>
            <person name="Martin H S."/>
        </authorList>
    </citation>
    <scope>NUCLEOTIDE SEQUENCE</scope>
</reference>
<dbReference type="AlphaFoldDB" id="A0A8J9UCX5"/>
<dbReference type="Proteomes" id="UP000838878">
    <property type="component" value="Chromosome 12"/>
</dbReference>
<feature type="compositionally biased region" description="Polar residues" evidence="1">
    <location>
        <begin position="86"/>
        <end position="99"/>
    </location>
</feature>
<feature type="non-terminal residue" evidence="2">
    <location>
        <position position="99"/>
    </location>
</feature>
<evidence type="ECO:0000313" key="2">
    <source>
        <dbReference type="EMBL" id="CAH0717847.1"/>
    </source>
</evidence>
<name>A0A8J9UCX5_9NEOP</name>
<evidence type="ECO:0000313" key="3">
    <source>
        <dbReference type="Proteomes" id="UP000838878"/>
    </source>
</evidence>
<dbReference type="OrthoDB" id="6922924at2759"/>
<feature type="region of interest" description="Disordered" evidence="1">
    <location>
        <begin position="79"/>
        <end position="99"/>
    </location>
</feature>
<organism evidence="2 3">
    <name type="scientific">Brenthis ino</name>
    <name type="common">lesser marbled fritillary</name>
    <dbReference type="NCBI Taxonomy" id="405034"/>
    <lineage>
        <taxon>Eukaryota</taxon>
        <taxon>Metazoa</taxon>
        <taxon>Ecdysozoa</taxon>
        <taxon>Arthropoda</taxon>
        <taxon>Hexapoda</taxon>
        <taxon>Insecta</taxon>
        <taxon>Pterygota</taxon>
        <taxon>Neoptera</taxon>
        <taxon>Endopterygota</taxon>
        <taxon>Lepidoptera</taxon>
        <taxon>Glossata</taxon>
        <taxon>Ditrysia</taxon>
        <taxon>Papilionoidea</taxon>
        <taxon>Nymphalidae</taxon>
        <taxon>Heliconiinae</taxon>
        <taxon>Argynnini</taxon>
        <taxon>Brenthis</taxon>
    </lineage>
</organism>
<protein>
    <submittedName>
        <fullName evidence="2">Uncharacterized protein</fullName>
    </submittedName>
</protein>
<keyword evidence="3" id="KW-1185">Reference proteome</keyword>
<sequence length="99" mass="11309">MVLILSSVQIRILKFFGHIIRNENSVEGLVAQGKVESKRSRERSQTRWTDLIKSVTHSSINDNTQAAKQRDTWRHRSDGTILEGDMTTTIPSRVNDSEE</sequence>
<gene>
    <name evidence="2" type="ORF">BINO364_LOCUS4406</name>
</gene>
<evidence type="ECO:0000256" key="1">
    <source>
        <dbReference type="SAM" id="MobiDB-lite"/>
    </source>
</evidence>
<proteinExistence type="predicted"/>
<dbReference type="EMBL" id="OV170232">
    <property type="protein sequence ID" value="CAH0717847.1"/>
    <property type="molecule type" value="Genomic_DNA"/>
</dbReference>
<accession>A0A8J9UCX5</accession>